<feature type="domain" description="VOC" evidence="1">
    <location>
        <begin position="6"/>
        <end position="121"/>
    </location>
</feature>
<dbReference type="PANTHER" id="PTHR39175">
    <property type="entry name" value="FAMILY PROTEIN, PUTATIVE (AFU_ORTHOLOGUE AFUA_3G15060)-RELATED"/>
    <property type="match status" value="1"/>
</dbReference>
<evidence type="ECO:0000313" key="2">
    <source>
        <dbReference type="EMBL" id="UWX63341.1"/>
    </source>
</evidence>
<proteinExistence type="predicted"/>
<dbReference type="SUPFAM" id="SSF54593">
    <property type="entry name" value="Glyoxalase/Bleomycin resistance protein/Dihydroxybiphenyl dioxygenase"/>
    <property type="match status" value="1"/>
</dbReference>
<dbReference type="Proteomes" id="UP001060261">
    <property type="component" value="Chromosome"/>
</dbReference>
<gene>
    <name evidence="2" type="ORF">N0D28_11355</name>
</gene>
<dbReference type="EMBL" id="CP104213">
    <property type="protein sequence ID" value="UWX63341.1"/>
    <property type="molecule type" value="Genomic_DNA"/>
</dbReference>
<keyword evidence="3" id="KW-1185">Reference proteome</keyword>
<dbReference type="Gene3D" id="3.10.180.10">
    <property type="entry name" value="2,3-Dihydroxybiphenyl 1,2-Dioxygenase, domain 1"/>
    <property type="match status" value="1"/>
</dbReference>
<dbReference type="PANTHER" id="PTHR39175:SF1">
    <property type="entry name" value="FAMILY PROTEIN, PUTATIVE (AFU_ORTHOLOGUE AFUA_3G15060)-RELATED"/>
    <property type="match status" value="1"/>
</dbReference>
<sequence length="122" mass="13452">MTLLSSFDHMTIQAPQGYQPQARAFFGTFLGLPELAHPPVVTERGGLWFGLPDGRQLHIAVCEPFAPLDIGHPALRCTDLDAFLARAAEHGVPTTPDTLLSPLRRAFLSDPWGNRLEIIERP</sequence>
<dbReference type="InterPro" id="IPR029068">
    <property type="entry name" value="Glyas_Bleomycin-R_OHBP_Dase"/>
</dbReference>
<dbReference type="RefSeq" id="WP_260559630.1">
    <property type="nucleotide sequence ID" value="NZ_BAABEC010000018.1"/>
</dbReference>
<protein>
    <submittedName>
        <fullName evidence="2">Glyoxalase</fullName>
    </submittedName>
</protein>
<dbReference type="InterPro" id="IPR037523">
    <property type="entry name" value="VOC_core"/>
</dbReference>
<accession>A0ABY5YEH1</accession>
<evidence type="ECO:0000313" key="3">
    <source>
        <dbReference type="Proteomes" id="UP001060261"/>
    </source>
</evidence>
<reference evidence="2" key="1">
    <citation type="submission" date="2022-09" db="EMBL/GenBank/DDBJ databases">
        <title>genome sequence of Deinococcus rubellus.</title>
        <authorList>
            <person name="Srinivasan S."/>
        </authorList>
    </citation>
    <scope>NUCLEOTIDE SEQUENCE</scope>
    <source>
        <strain evidence="2">Ant6</strain>
    </source>
</reference>
<dbReference type="PROSITE" id="PS51819">
    <property type="entry name" value="VOC"/>
    <property type="match status" value="1"/>
</dbReference>
<evidence type="ECO:0000259" key="1">
    <source>
        <dbReference type="PROSITE" id="PS51819"/>
    </source>
</evidence>
<name>A0ABY5YEH1_9DEIO</name>
<organism evidence="2 3">
    <name type="scientific">Deinococcus rubellus</name>
    <dbReference type="NCBI Taxonomy" id="1889240"/>
    <lineage>
        <taxon>Bacteria</taxon>
        <taxon>Thermotogati</taxon>
        <taxon>Deinococcota</taxon>
        <taxon>Deinococci</taxon>
        <taxon>Deinococcales</taxon>
        <taxon>Deinococcaceae</taxon>
        <taxon>Deinococcus</taxon>
    </lineage>
</organism>